<evidence type="ECO:0000259" key="1">
    <source>
        <dbReference type="SMART" id="SM00382"/>
    </source>
</evidence>
<organism evidence="2 3">
    <name type="scientific">Microseira wollei NIES-4236</name>
    <dbReference type="NCBI Taxonomy" id="2530354"/>
    <lineage>
        <taxon>Bacteria</taxon>
        <taxon>Bacillati</taxon>
        <taxon>Cyanobacteriota</taxon>
        <taxon>Cyanophyceae</taxon>
        <taxon>Oscillatoriophycideae</taxon>
        <taxon>Aerosakkonematales</taxon>
        <taxon>Aerosakkonemataceae</taxon>
        <taxon>Microseira</taxon>
    </lineage>
</organism>
<proteinExistence type="predicted"/>
<dbReference type="InterPro" id="IPR003593">
    <property type="entry name" value="AAA+_ATPase"/>
</dbReference>
<keyword evidence="3" id="KW-1185">Reference proteome</keyword>
<reference evidence="2" key="1">
    <citation type="submission" date="2019-10" db="EMBL/GenBank/DDBJ databases">
        <title>Draft genome sequece of Microseira wollei NIES-4236.</title>
        <authorList>
            <person name="Yamaguchi H."/>
            <person name="Suzuki S."/>
            <person name="Kawachi M."/>
        </authorList>
    </citation>
    <scope>NUCLEOTIDE SEQUENCE</scope>
    <source>
        <strain evidence="2">NIES-4236</strain>
    </source>
</reference>
<dbReference type="InterPro" id="IPR007111">
    <property type="entry name" value="NACHT_NTPase"/>
</dbReference>
<evidence type="ECO:0000313" key="3">
    <source>
        <dbReference type="Proteomes" id="UP001050975"/>
    </source>
</evidence>
<dbReference type="Gene3D" id="3.40.50.300">
    <property type="entry name" value="P-loop containing nucleotide triphosphate hydrolases"/>
    <property type="match status" value="1"/>
</dbReference>
<dbReference type="AlphaFoldDB" id="A0AAV3XRX0"/>
<feature type="domain" description="AAA+ ATPase" evidence="1">
    <location>
        <begin position="198"/>
        <end position="335"/>
    </location>
</feature>
<dbReference type="InterPro" id="IPR027417">
    <property type="entry name" value="P-loop_NTPase"/>
</dbReference>
<dbReference type="SUPFAM" id="SSF52540">
    <property type="entry name" value="P-loop containing nucleoside triphosphate hydrolases"/>
    <property type="match status" value="1"/>
</dbReference>
<sequence length="935" mass="106035">MMARTPDSSEELFAEAATNWDLQKLYEDLAVAKRDFAPHKRRGLTETEKKHLRGLLCGYSPAEMAEKLHKSSRGVDTDLCITIYRYVEQLTAQPPSTKTKWWNIREWLEQRGYKIQVSDAVDGEKAIASSPSDDIEAGDPVDIAAQYDRLIRLEELKRESRSWCIERFRIAVSSKEEAVSLADDLSIGSPPSNLKLDPGKVSLVVGELGIGKTLIAQRLFQQAIQQAQESTNTAIPVYLELREWRQEKSLKKAVEAAADGLGNPKTQGAIVILDGLDEAETRLASQVLSEAHRLVYEWDNTTVIVTSRPTRYTDEVQEKISVPLLSEAQAYALIERVSKLQMTAMICSGWTEAIRDAIRRPLFALIVARYLRRADEKAPRSKGKLLSWLVEDALEKVKADYSNCEQLLKRLAMLSVECGGGGIRTTDVAPTKDALKPLLDSRLVVERPRGIISFPLPILTEWFAAQSLADDPSKVENFVKDPWQLENWRYPLTIAIATCGHERVSKLLVPIAKKYPAFAAEIVREGTTRWGDEEVSLPSPRKCGQQIQTAMQAWIEGIGSLAELIAPIRQDGTVKPIGVRTDGARLEAAWYEGSENLQNVVDLPLDWKYPDSQEWYKWTSGRSSRPGHESAWAWRWTLDELVKNLSRQLESPTLLVDSEPLIREAAWRAALAIVKYRPNSKLTKLKWWELDEIPLTHIEETLFEIEAQAKLNSYVILPDLGSSLRTKEQQYYLKQLRTEVNRLQSLGESALHNPWPGSDRTQGEWLWERYSLERLRIRAEKVYKGALDAYQLIVNTWFKQLTPGMRIAAMLPARLVGAIAPSPPNPGPFGSPPYFDWFLEALPENAQNEVEIAINEHCLLLVETHRERMDFASRQLSLLRPNSAVWIRDVPYERISSVQFFPSHSPATALAYSWLREDLTRIFGFGSFRHHIRLG</sequence>
<dbReference type="SMART" id="SM00382">
    <property type="entry name" value="AAA"/>
    <property type="match status" value="1"/>
</dbReference>
<comment type="caution">
    <text evidence="2">The sequence shown here is derived from an EMBL/GenBank/DDBJ whole genome shotgun (WGS) entry which is preliminary data.</text>
</comment>
<name>A0AAV3XRX0_9CYAN</name>
<dbReference type="Pfam" id="PF05729">
    <property type="entry name" value="NACHT"/>
    <property type="match status" value="1"/>
</dbReference>
<dbReference type="Proteomes" id="UP001050975">
    <property type="component" value="Unassembled WGS sequence"/>
</dbReference>
<gene>
    <name evidence="2" type="ORF">MiSe_82100</name>
</gene>
<accession>A0AAV3XRX0</accession>
<protein>
    <recommendedName>
        <fullName evidence="1">AAA+ ATPase domain-containing protein</fullName>
    </recommendedName>
</protein>
<dbReference type="RefSeq" id="WP_226592152.1">
    <property type="nucleotide sequence ID" value="NZ_BLAY01000219.1"/>
</dbReference>
<dbReference type="EMBL" id="BLAY01000219">
    <property type="protein sequence ID" value="GET43387.1"/>
    <property type="molecule type" value="Genomic_DNA"/>
</dbReference>
<evidence type="ECO:0000313" key="2">
    <source>
        <dbReference type="EMBL" id="GET43387.1"/>
    </source>
</evidence>